<feature type="domain" description="Ig-like" evidence="5">
    <location>
        <begin position="1050"/>
        <end position="1138"/>
    </location>
</feature>
<dbReference type="CDD" id="cd00063">
    <property type="entry name" value="FN3"/>
    <property type="match status" value="3"/>
</dbReference>
<dbReference type="FunFam" id="2.60.40.10:FF:000031">
    <property type="entry name" value="Myosin-binding protein C, slow type"/>
    <property type="match status" value="1"/>
</dbReference>
<dbReference type="GeneTree" id="ENSGT00940000160123"/>
<feature type="domain" description="Fibronectin type-III" evidence="6">
    <location>
        <begin position="741"/>
        <end position="838"/>
    </location>
</feature>
<dbReference type="SUPFAM" id="SSF48726">
    <property type="entry name" value="Immunoglobulin"/>
    <property type="match status" value="6"/>
</dbReference>
<dbReference type="InterPro" id="IPR007110">
    <property type="entry name" value="Ig-like_dom"/>
</dbReference>
<dbReference type="Proteomes" id="UP000472265">
    <property type="component" value="Chromosome 6"/>
</dbReference>
<accession>A0A671YQQ9</accession>
<evidence type="ECO:0000256" key="1">
    <source>
        <dbReference type="ARBA" id="ARBA00022737"/>
    </source>
</evidence>
<reference evidence="7" key="3">
    <citation type="submission" date="2025-09" db="UniProtKB">
        <authorList>
            <consortium name="Ensembl"/>
        </authorList>
    </citation>
    <scope>IDENTIFICATION</scope>
</reference>
<dbReference type="FunFam" id="2.60.40.10:FF:000060">
    <property type="entry name" value="Myosin-binding protein C, slow type"/>
    <property type="match status" value="1"/>
</dbReference>
<dbReference type="GO" id="GO:0031430">
    <property type="term" value="C:M band"/>
    <property type="evidence" value="ECO:0007669"/>
    <property type="project" value="TreeGrafter"/>
</dbReference>
<dbReference type="InterPro" id="IPR013098">
    <property type="entry name" value="Ig_I-set"/>
</dbReference>
<proteinExistence type="predicted"/>
<keyword evidence="8" id="KW-1185">Reference proteome</keyword>
<dbReference type="SMART" id="SM00060">
    <property type="entry name" value="FN3"/>
    <property type="match status" value="3"/>
</dbReference>
<dbReference type="OMA" id="VGRNDWE"/>
<dbReference type="FunFam" id="2.60.40.10:FF:001401">
    <property type="entry name" value="immunoglobulin-like and fibronectin type III domain-containing protein 1"/>
    <property type="match status" value="1"/>
</dbReference>
<reference evidence="7" key="2">
    <citation type="submission" date="2025-08" db="UniProtKB">
        <authorList>
            <consortium name="Ensembl"/>
        </authorList>
    </citation>
    <scope>IDENTIFICATION</scope>
</reference>
<dbReference type="Pfam" id="PF07679">
    <property type="entry name" value="I-set"/>
    <property type="match status" value="4"/>
</dbReference>
<keyword evidence="2" id="KW-1015">Disulfide bond</keyword>
<feature type="domain" description="Ig-like" evidence="5">
    <location>
        <begin position="33"/>
        <end position="124"/>
    </location>
</feature>
<dbReference type="FunFam" id="2.60.40.10:FF:001438">
    <property type="entry name" value="Immunoglobulin-like and fibronectin type III domain-containing protein 1"/>
    <property type="match status" value="1"/>
</dbReference>
<dbReference type="InterPro" id="IPR036179">
    <property type="entry name" value="Ig-like_dom_sf"/>
</dbReference>
<evidence type="ECO:0000313" key="7">
    <source>
        <dbReference type="Ensembl" id="ENSSAUP00010065947.1"/>
    </source>
</evidence>
<evidence type="ECO:0000256" key="2">
    <source>
        <dbReference type="ARBA" id="ARBA00023157"/>
    </source>
</evidence>
<dbReference type="PANTHER" id="PTHR13817">
    <property type="entry name" value="TITIN"/>
    <property type="match status" value="1"/>
</dbReference>
<dbReference type="InterPro" id="IPR003599">
    <property type="entry name" value="Ig_sub"/>
</dbReference>
<evidence type="ECO:0000256" key="4">
    <source>
        <dbReference type="SAM" id="Coils"/>
    </source>
</evidence>
<sequence length="1143" mass="127814">MWKKYTSIRKKSKVPGVMITQFKEELPEGMTTPDFTRKPIALTIQEGKLAVFKAKITGNPTPTVTWGRANGEIHYHPDVCLQKYDEATQEHTIEFPKVSPEDADTYKCFATNEHGRAVCTVVLNVIEGKILYYYSFKYSVLQEKPMDSEEKVWEILLSADKKDYERICAEYGITDFRGMLKRLNEMKKEREEEIAAFVTHISTLKHIEVKDDDCATIELDMELKDPTSKIFLYKDGVMVPFTQEGADELKHNLKQVGKKYVFTIKKLGIEDAGLYSVDVGGVNVFSTDFKVPEVDFAVKIQEVKALEREDALFQCVLTAPMSEIKWYGKSALLTNGEKHEIIVSEDKLIHKLIVRDCMPLDGGIYAAVAGIKSCNAFLVVEDPSNKGKKAARKTTMAGAGDDADLARIAKEQQERYQKEMEEKIEKAKQAQAEREVTEAAAKAEAEKAAAEAKAAAKAKRAAAAKKKKEARAAAAAGDCNYICDSNLLVFFQIKSSEGITISKEGTFHKLKIHKVTEEFAGTYKFEADGRKTEASIVVEDPPRFDTEELEAFKTPVTVKKGQKAAFKLPFIGRDPIKIQWYLDGEELADEGNIKLEHGEGYTRLLLNKLQRKDSGEIKMKLKNEFGTIEAISQLVVLDKPTPPMGPLEIVEASSSGIEFKWKPPKDSGGCKIDNYILERNQVGRNTWKKVGPIGPDAKFRDTDVDHGRRYCYRIRGETEMGTSELMETEDIQAGTKAYPGAPSAPKVVSAFKDCINLSWSPPANTGGTNILGYNIEKRKKGSNLWGQVNPPDQMITAKGFGVKDVVEGIEYEFRVSAINNSGAGEYSTPSEFVFARDPKMRPRFTDAKIKSFMVVRAGNSARFNINFEASPWPDITWQKDGAPVSKKVTISNTEGTSQLLIPSAERSDTGIYSIIVKNIVGQETYSIEIRVTDEPKPPGPVEVDENVPGTVTVSWTASPDEKRDDRLHYMVTQRDSSKRQWHTVADHIFNNRFTACNIMPGREYQFRVYAKNDMGSSKHSESPKWLITAKKEKFTLNMPESKVTDLQCPPKFIVPLKMHTAPQGYECYMSCAVKGDPTPHVTWLRNNISLNTNTNYFISNTCGVCSLLILRVGAKDTGEYKVVAENGMGRAECSTKLTVRGKF</sequence>
<dbReference type="PANTHER" id="PTHR13817:SF181">
    <property type="entry name" value="IMMUNOGLOBULIN-LIKE AND FIBRONECTIN TYPE III DOMAIN-CONTAINING PROTEIN 1"/>
    <property type="match status" value="1"/>
</dbReference>
<dbReference type="InterPro" id="IPR040849">
    <property type="entry name" value="MyBP-C_THB"/>
</dbReference>
<dbReference type="InParanoid" id="A0A671YQQ9"/>
<dbReference type="SUPFAM" id="SSF49265">
    <property type="entry name" value="Fibronectin type III"/>
    <property type="match status" value="2"/>
</dbReference>
<feature type="domain" description="Fibronectin type-III" evidence="6">
    <location>
        <begin position="937"/>
        <end position="1031"/>
    </location>
</feature>
<dbReference type="PROSITE" id="PS50853">
    <property type="entry name" value="FN3"/>
    <property type="match status" value="3"/>
</dbReference>
<dbReference type="AlphaFoldDB" id="A0A671YQQ9"/>
<feature type="domain" description="Ig-like" evidence="5">
    <location>
        <begin position="842"/>
        <end position="932"/>
    </location>
</feature>
<dbReference type="InterPro" id="IPR003598">
    <property type="entry name" value="Ig_sub2"/>
</dbReference>
<evidence type="ECO:0000259" key="5">
    <source>
        <dbReference type="PROSITE" id="PS50835"/>
    </source>
</evidence>
<dbReference type="InterPro" id="IPR036116">
    <property type="entry name" value="FN3_sf"/>
</dbReference>
<dbReference type="FunFam" id="2.60.40.10:FF:000032">
    <property type="entry name" value="palladin isoform X1"/>
    <property type="match status" value="1"/>
</dbReference>
<reference evidence="7" key="1">
    <citation type="submission" date="2021-04" db="EMBL/GenBank/DDBJ databases">
        <authorList>
            <consortium name="Wellcome Sanger Institute Data Sharing"/>
        </authorList>
    </citation>
    <scope>NUCLEOTIDE SEQUENCE [LARGE SCALE GENOMIC DNA]</scope>
</reference>
<dbReference type="InterPro" id="IPR003961">
    <property type="entry name" value="FN3_dom"/>
</dbReference>
<protein>
    <submittedName>
        <fullName evidence="7">Immunoglobulin like and fibronectin type III domain containing 1, tandem duplicate 1</fullName>
    </submittedName>
</protein>
<evidence type="ECO:0000313" key="8">
    <source>
        <dbReference type="Proteomes" id="UP000472265"/>
    </source>
</evidence>
<dbReference type="FunFam" id="2.60.40.10:FF:001097">
    <property type="entry name" value="Immunoglobulin-like and fibronectin type III domain-containing protein 1"/>
    <property type="match status" value="1"/>
</dbReference>
<dbReference type="SMART" id="SM00409">
    <property type="entry name" value="IG"/>
    <property type="match status" value="6"/>
</dbReference>
<dbReference type="InterPro" id="IPR013783">
    <property type="entry name" value="Ig-like_fold"/>
</dbReference>
<name>A0A671YQQ9_SPAAU</name>
<dbReference type="Gene3D" id="2.60.40.10">
    <property type="entry name" value="Immunoglobulins"/>
    <property type="match status" value="10"/>
</dbReference>
<dbReference type="FunFam" id="2.60.40.10:FF:002294">
    <property type="entry name" value="Immunoglobulin-like and fibronectin type III domain-containing 1, tandem duplicate 3"/>
    <property type="match status" value="1"/>
</dbReference>
<dbReference type="Pfam" id="PF00041">
    <property type="entry name" value="fn3"/>
    <property type="match status" value="2"/>
</dbReference>
<dbReference type="InterPro" id="IPR050964">
    <property type="entry name" value="Striated_Muscle_Regulatory"/>
</dbReference>
<feature type="coiled-coil region" evidence="4">
    <location>
        <begin position="406"/>
        <end position="473"/>
    </location>
</feature>
<keyword evidence="1" id="KW-0677">Repeat</keyword>
<evidence type="ECO:0000259" key="6">
    <source>
        <dbReference type="PROSITE" id="PS50853"/>
    </source>
</evidence>
<feature type="domain" description="Fibronectin type-III" evidence="6">
    <location>
        <begin position="642"/>
        <end position="738"/>
    </location>
</feature>
<keyword evidence="4" id="KW-0175">Coiled coil</keyword>
<dbReference type="SMART" id="SM00408">
    <property type="entry name" value="IGc2"/>
    <property type="match status" value="3"/>
</dbReference>
<gene>
    <name evidence="7" type="primary">LOC115583043</name>
</gene>
<keyword evidence="3" id="KW-0393">Immunoglobulin domain</keyword>
<dbReference type="Ensembl" id="ENSSAUT00010069066.1">
    <property type="protein sequence ID" value="ENSSAUP00010065947.1"/>
    <property type="gene ID" value="ENSSAUG00010026345.1"/>
</dbReference>
<evidence type="ECO:0000256" key="3">
    <source>
        <dbReference type="ARBA" id="ARBA00023319"/>
    </source>
</evidence>
<dbReference type="Pfam" id="PF18362">
    <property type="entry name" value="THB"/>
    <property type="match status" value="1"/>
</dbReference>
<dbReference type="GO" id="GO:0045214">
    <property type="term" value="P:sarcomere organization"/>
    <property type="evidence" value="ECO:0007669"/>
    <property type="project" value="TreeGrafter"/>
</dbReference>
<dbReference type="FunFam" id="2.60.40.10:FF:001232">
    <property type="entry name" value="Immunoglobulin-like and fibronectin type III domain-containing 1"/>
    <property type="match status" value="1"/>
</dbReference>
<dbReference type="PROSITE" id="PS50835">
    <property type="entry name" value="IG_LIKE"/>
    <property type="match status" value="3"/>
</dbReference>
<organism evidence="7 8">
    <name type="scientific">Sparus aurata</name>
    <name type="common">Gilthead sea bream</name>
    <dbReference type="NCBI Taxonomy" id="8175"/>
    <lineage>
        <taxon>Eukaryota</taxon>
        <taxon>Metazoa</taxon>
        <taxon>Chordata</taxon>
        <taxon>Craniata</taxon>
        <taxon>Vertebrata</taxon>
        <taxon>Euteleostomi</taxon>
        <taxon>Actinopterygii</taxon>
        <taxon>Neopterygii</taxon>
        <taxon>Teleostei</taxon>
        <taxon>Neoteleostei</taxon>
        <taxon>Acanthomorphata</taxon>
        <taxon>Eupercaria</taxon>
        <taxon>Spariformes</taxon>
        <taxon>Sparidae</taxon>
        <taxon>Sparus</taxon>
    </lineage>
</organism>